<feature type="region of interest" description="Disordered" evidence="1">
    <location>
        <begin position="347"/>
        <end position="375"/>
    </location>
</feature>
<dbReference type="GO" id="GO:0031023">
    <property type="term" value="P:microtubule organizing center organization"/>
    <property type="evidence" value="ECO:0007669"/>
    <property type="project" value="TreeGrafter"/>
</dbReference>
<gene>
    <name evidence="3" type="ORF">EB796_009530</name>
</gene>
<dbReference type="GO" id="GO:0005815">
    <property type="term" value="C:microtubule organizing center"/>
    <property type="evidence" value="ECO:0007669"/>
    <property type="project" value="TreeGrafter"/>
</dbReference>
<dbReference type="PANTHER" id="PTHR15128">
    <property type="entry name" value="TAL1 SCL INTERRUPTING LOCUS"/>
    <property type="match status" value="1"/>
</dbReference>
<sequence length="517" mass="57160">MKQQNIPLMFPSSRKALWAHSAAGAPVDLQFPKVCISVSEQVLFLAYGQSRSGKIEKCYLVGDVSVEADCSEVVILLNSLSSAEANSMDFPGTVNVPTKLKRNSRHEVSYMLDKGYLISTLTNLSDRVTSESKVHVSEFISATAECTLFAGSNQIHCDIDVDVIIPNSEFTITPIQPVTFAKTALSKSVLGNEKHGVISSQQKSGYLTMDQYRKVVLLLESDPKVLTVPIIGIWVSGVDLVTDPFVWSSCVRYMHTSQVRDRVPKPTDPFLLIHKSPLMSSVQFFDCVPMSTALTYALFSGTQGFSMAKEVTEKRKGKLVCKLDPQPVSTVKGQQLAEHLEYIATSREKENRIPATHSCSKQKRTENDDDSLPWSSPFPYKPKGSIATPSVPEISLLDESNPIAAPRPTRLALHDVYDQRLNRSPTSKHGTLLIPTQPVHRQETASRKIEFYGKSPQEAGNATYNVKASPSLVPLSPSLRSSHPMNYLPDRWLQTPPLHLSNHRSPILLTQFLANGT</sequence>
<evidence type="ECO:0000313" key="4">
    <source>
        <dbReference type="Proteomes" id="UP000593567"/>
    </source>
</evidence>
<evidence type="ECO:0000259" key="2">
    <source>
        <dbReference type="Pfam" id="PF15253"/>
    </source>
</evidence>
<dbReference type="Pfam" id="PF15253">
    <property type="entry name" value="STIL_N"/>
    <property type="match status" value="1"/>
</dbReference>
<proteinExistence type="predicted"/>
<dbReference type="Proteomes" id="UP000593567">
    <property type="component" value="Unassembled WGS sequence"/>
</dbReference>
<comment type="caution">
    <text evidence="3">The sequence shown here is derived from an EMBL/GenBank/DDBJ whole genome shotgun (WGS) entry which is preliminary data.</text>
</comment>
<dbReference type="GO" id="GO:0007224">
    <property type="term" value="P:smoothened signaling pathway"/>
    <property type="evidence" value="ECO:0007669"/>
    <property type="project" value="TreeGrafter"/>
</dbReference>
<reference evidence="3" key="1">
    <citation type="submission" date="2020-06" db="EMBL/GenBank/DDBJ databases">
        <title>Draft genome of Bugula neritina, a colonial animal packing powerful symbionts and potential medicines.</title>
        <authorList>
            <person name="Rayko M."/>
        </authorList>
    </citation>
    <scope>NUCLEOTIDE SEQUENCE [LARGE SCALE GENOMIC DNA]</scope>
    <source>
        <strain evidence="3">Kwan_BN1</strain>
    </source>
</reference>
<dbReference type="OrthoDB" id="76173at2759"/>
<dbReference type="GO" id="GO:0071539">
    <property type="term" value="P:protein localization to centrosome"/>
    <property type="evidence" value="ECO:0007669"/>
    <property type="project" value="TreeGrafter"/>
</dbReference>
<feature type="domain" description="STIL N-terminal" evidence="2">
    <location>
        <begin position="17"/>
        <end position="326"/>
    </location>
</feature>
<evidence type="ECO:0000313" key="3">
    <source>
        <dbReference type="EMBL" id="KAF6032135.1"/>
    </source>
</evidence>
<dbReference type="InterPro" id="IPR057731">
    <property type="entry name" value="STIL_N"/>
</dbReference>
<dbReference type="InterPro" id="IPR026123">
    <property type="entry name" value="STIL"/>
</dbReference>
<dbReference type="PANTHER" id="PTHR15128:SF0">
    <property type="entry name" value="SCL-INTERRUPTING LOCUS PROTEIN"/>
    <property type="match status" value="1"/>
</dbReference>
<keyword evidence="4" id="KW-1185">Reference proteome</keyword>
<protein>
    <submittedName>
        <fullName evidence="3">STIL</fullName>
    </submittedName>
</protein>
<organism evidence="3 4">
    <name type="scientific">Bugula neritina</name>
    <name type="common">Brown bryozoan</name>
    <name type="synonym">Sertularia neritina</name>
    <dbReference type="NCBI Taxonomy" id="10212"/>
    <lineage>
        <taxon>Eukaryota</taxon>
        <taxon>Metazoa</taxon>
        <taxon>Spiralia</taxon>
        <taxon>Lophotrochozoa</taxon>
        <taxon>Bryozoa</taxon>
        <taxon>Gymnolaemata</taxon>
        <taxon>Cheilostomatida</taxon>
        <taxon>Flustrina</taxon>
        <taxon>Buguloidea</taxon>
        <taxon>Bugulidae</taxon>
        <taxon>Bugula</taxon>
    </lineage>
</organism>
<evidence type="ECO:0000256" key="1">
    <source>
        <dbReference type="SAM" id="MobiDB-lite"/>
    </source>
</evidence>
<dbReference type="GO" id="GO:0007052">
    <property type="term" value="P:mitotic spindle organization"/>
    <property type="evidence" value="ECO:0007669"/>
    <property type="project" value="TreeGrafter"/>
</dbReference>
<name>A0A7J7K1V5_BUGNE</name>
<dbReference type="AlphaFoldDB" id="A0A7J7K1V5"/>
<accession>A0A7J7K1V5</accession>
<dbReference type="EMBL" id="VXIV02001533">
    <property type="protein sequence ID" value="KAF6032135.1"/>
    <property type="molecule type" value="Genomic_DNA"/>
</dbReference>